<feature type="region of interest" description="Disordered" evidence="1">
    <location>
        <begin position="34"/>
        <end position="104"/>
    </location>
</feature>
<evidence type="ECO:0000313" key="3">
    <source>
        <dbReference type="Proteomes" id="UP001057375"/>
    </source>
</evidence>
<sequence>QGLAANLEEAEERVREGGLRERERVCGFVLDDQCEEREKEEEEKGEDDCSIITSAHSTLPSPCASLPDSEKVSPVGSSKGSEEEESVGEEKEVQGVVALQEDSS</sequence>
<feature type="compositionally biased region" description="Polar residues" evidence="1">
    <location>
        <begin position="51"/>
        <end position="60"/>
    </location>
</feature>
<dbReference type="EMBL" id="BQXS01011862">
    <property type="protein sequence ID" value="GKT17588.1"/>
    <property type="molecule type" value="Genomic_DNA"/>
</dbReference>
<keyword evidence="3" id="KW-1185">Reference proteome</keyword>
<dbReference type="Proteomes" id="UP001057375">
    <property type="component" value="Unassembled WGS sequence"/>
</dbReference>
<accession>A0ABQ5JUH2</accession>
<evidence type="ECO:0000256" key="1">
    <source>
        <dbReference type="SAM" id="MobiDB-lite"/>
    </source>
</evidence>
<organism evidence="2 3">
    <name type="scientific">Aduncisulcus paluster</name>
    <dbReference type="NCBI Taxonomy" id="2918883"/>
    <lineage>
        <taxon>Eukaryota</taxon>
        <taxon>Metamonada</taxon>
        <taxon>Carpediemonas-like organisms</taxon>
        <taxon>Aduncisulcus</taxon>
    </lineage>
</organism>
<reference evidence="2" key="1">
    <citation type="submission" date="2022-03" db="EMBL/GenBank/DDBJ databases">
        <title>Draft genome sequence of Aduncisulcus paluster, a free-living microaerophilic Fornicata.</title>
        <authorList>
            <person name="Yuyama I."/>
            <person name="Kume K."/>
            <person name="Tamura T."/>
            <person name="Inagaki Y."/>
            <person name="Hashimoto T."/>
        </authorList>
    </citation>
    <scope>NUCLEOTIDE SEQUENCE</scope>
    <source>
        <strain evidence="2">NY0171</strain>
    </source>
</reference>
<name>A0ABQ5JUH2_9EUKA</name>
<evidence type="ECO:0000313" key="2">
    <source>
        <dbReference type="EMBL" id="GKT17588.1"/>
    </source>
</evidence>
<proteinExistence type="predicted"/>
<feature type="non-terminal residue" evidence="2">
    <location>
        <position position="1"/>
    </location>
</feature>
<protein>
    <submittedName>
        <fullName evidence="2">FldB/FldC dehydratase alpha/beta subunit like protein</fullName>
    </submittedName>
</protein>
<comment type="caution">
    <text evidence="2">The sequence shown here is derived from an EMBL/GenBank/DDBJ whole genome shotgun (WGS) entry which is preliminary data.</text>
</comment>
<feature type="compositionally biased region" description="Acidic residues" evidence="1">
    <location>
        <begin position="34"/>
        <end position="49"/>
    </location>
</feature>
<gene>
    <name evidence="2" type="ORF">ADUPG1_011137</name>
</gene>